<dbReference type="Pfam" id="PF19047">
    <property type="entry name" value="HOOK_N"/>
    <property type="match status" value="1"/>
</dbReference>
<dbReference type="GeneTree" id="ENSGT00940000154785"/>
<dbReference type="AlphaFoldDB" id="S4RM34"/>
<dbReference type="GO" id="GO:0051959">
    <property type="term" value="F:dynein light intermediate chain binding"/>
    <property type="evidence" value="ECO:0007669"/>
    <property type="project" value="TreeGrafter"/>
</dbReference>
<dbReference type="SUPFAM" id="SSF116907">
    <property type="entry name" value="Hook domain"/>
    <property type="match status" value="1"/>
</dbReference>
<dbReference type="GO" id="GO:0005737">
    <property type="term" value="C:cytoplasm"/>
    <property type="evidence" value="ECO:0007669"/>
    <property type="project" value="UniProtKB-SubCell"/>
</dbReference>
<dbReference type="GO" id="GO:0008017">
    <property type="term" value="F:microtubule binding"/>
    <property type="evidence" value="ECO:0007669"/>
    <property type="project" value="TreeGrafter"/>
</dbReference>
<feature type="region of interest" description="Disordered" evidence="5">
    <location>
        <begin position="221"/>
        <end position="246"/>
    </location>
</feature>
<evidence type="ECO:0000256" key="4">
    <source>
        <dbReference type="SAM" id="Coils"/>
    </source>
</evidence>
<dbReference type="GO" id="GO:0005813">
    <property type="term" value="C:centrosome"/>
    <property type="evidence" value="ECO:0007669"/>
    <property type="project" value="TreeGrafter"/>
</dbReference>
<dbReference type="Ensembl" id="ENSPMAT00000006299.1">
    <property type="protein sequence ID" value="ENSPMAP00000006270.1"/>
    <property type="gene ID" value="ENSPMAG00000005694.1"/>
</dbReference>
<dbReference type="GO" id="GO:0031122">
    <property type="term" value="P:cytoplasmic microtubule organization"/>
    <property type="evidence" value="ECO:0007669"/>
    <property type="project" value="TreeGrafter"/>
</dbReference>
<comment type="subcellular location">
    <subcellularLocation>
        <location evidence="1">Cytoplasm</location>
    </subcellularLocation>
</comment>
<evidence type="ECO:0000259" key="6">
    <source>
        <dbReference type="Pfam" id="PF19047"/>
    </source>
</evidence>
<dbReference type="HOGENOM" id="CLU_011214_3_0_1"/>
<evidence type="ECO:0000256" key="2">
    <source>
        <dbReference type="ARBA" id="ARBA00022490"/>
    </source>
</evidence>
<dbReference type="GO" id="GO:0030705">
    <property type="term" value="P:cytoskeleton-dependent intracellular transport"/>
    <property type="evidence" value="ECO:0007669"/>
    <property type="project" value="InterPro"/>
</dbReference>
<protein>
    <recommendedName>
        <fullName evidence="6">HOOK N-terminal domain-containing protein</fullName>
    </recommendedName>
</protein>
<organism evidence="7">
    <name type="scientific">Petromyzon marinus</name>
    <name type="common">Sea lamprey</name>
    <dbReference type="NCBI Taxonomy" id="7757"/>
    <lineage>
        <taxon>Eukaryota</taxon>
        <taxon>Metazoa</taxon>
        <taxon>Chordata</taxon>
        <taxon>Craniata</taxon>
        <taxon>Vertebrata</taxon>
        <taxon>Cyclostomata</taxon>
        <taxon>Hyperoartia</taxon>
        <taxon>Petromyzontiformes</taxon>
        <taxon>Petromyzontidae</taxon>
        <taxon>Petromyzon</taxon>
    </lineage>
</organism>
<feature type="domain" description="HOOK N-terminal" evidence="6">
    <location>
        <begin position="17"/>
        <end position="161"/>
    </location>
</feature>
<dbReference type="PANTHER" id="PTHR18947:SF28">
    <property type="entry name" value="GIRDIN, ISOFORM A"/>
    <property type="match status" value="1"/>
</dbReference>
<dbReference type="PANTHER" id="PTHR18947">
    <property type="entry name" value="HOOK PROTEINS"/>
    <property type="match status" value="1"/>
</dbReference>
<dbReference type="OMA" id="CDRTHEL"/>
<feature type="coiled-coil region" evidence="4">
    <location>
        <begin position="261"/>
        <end position="346"/>
    </location>
</feature>
<dbReference type="Gene3D" id="1.10.418.10">
    <property type="entry name" value="Calponin-like domain"/>
    <property type="match status" value="1"/>
</dbReference>
<dbReference type="STRING" id="7757.ENSPMAP00000006270"/>
<reference evidence="7" key="2">
    <citation type="submission" date="2025-09" db="UniProtKB">
        <authorList>
            <consortium name="Ensembl"/>
        </authorList>
    </citation>
    <scope>IDENTIFICATION</scope>
</reference>
<dbReference type="InterPro" id="IPR043936">
    <property type="entry name" value="HOOK_N"/>
</dbReference>
<reference evidence="7" key="1">
    <citation type="submission" date="2025-08" db="UniProtKB">
        <authorList>
            <consortium name="Ensembl"/>
        </authorList>
    </citation>
    <scope>IDENTIFICATION</scope>
</reference>
<evidence type="ECO:0000256" key="5">
    <source>
        <dbReference type="SAM" id="MobiDB-lite"/>
    </source>
</evidence>
<accession>S4RM34</accession>
<keyword evidence="2" id="KW-0963">Cytoplasm</keyword>
<evidence type="ECO:0000256" key="3">
    <source>
        <dbReference type="ARBA" id="ARBA00023054"/>
    </source>
</evidence>
<evidence type="ECO:0000256" key="1">
    <source>
        <dbReference type="ARBA" id="ARBA00004496"/>
    </source>
</evidence>
<dbReference type="InterPro" id="IPR036872">
    <property type="entry name" value="CH_dom_sf"/>
</dbReference>
<evidence type="ECO:0000313" key="7">
    <source>
        <dbReference type="Ensembl" id="ENSPMAP00000006270.1"/>
    </source>
</evidence>
<sequence length="407" mass="46217">SREPSHGEMERFLSGALVAWVKTMGPLAEPGAGSSSEYLGLVDGVVLNDFMQLIDPRPTNHVAHQQVNGDVSLRVQNLRFLVRRIQSYYQVWTPSHDRQCAGPNARQARRSPSQQGIDEMRKILLLMLGCAVQCEHKEVFIEKITELDLSTQANIVSHIQEVTQNPENVLEMQWSELEELPRDELQAVTGTLLHQLRNLLRQRDKYADAIVELQQERDSAQTAQTAAALSQGRPGPGAGMRTPIGTGTDAAVALDSRQHLAVELADSKAKLRRVRQDLEERSEELLDCRAEAQQLSAELKRLQHESQQLATDARWVRAFRDERDGLLEKAGRAERFEADVERLRERLQDLPFYKARVEELQGDTAVLLETRAVLEQQLEAARARCDRTHELEKERLVLRSRLQDLHM</sequence>
<proteinExistence type="predicted"/>
<keyword evidence="3 4" id="KW-0175">Coiled coil</keyword>
<name>S4RM34_PETMA</name>